<comment type="caution">
    <text evidence="2">The sequence shown here is derived from an EMBL/GenBank/DDBJ whole genome shotgun (WGS) entry which is preliminary data.</text>
</comment>
<organism evidence="2 3">
    <name type="scientific">Panicum virgatum</name>
    <name type="common">Blackwell switchgrass</name>
    <dbReference type="NCBI Taxonomy" id="38727"/>
    <lineage>
        <taxon>Eukaryota</taxon>
        <taxon>Viridiplantae</taxon>
        <taxon>Streptophyta</taxon>
        <taxon>Embryophyta</taxon>
        <taxon>Tracheophyta</taxon>
        <taxon>Spermatophyta</taxon>
        <taxon>Magnoliopsida</taxon>
        <taxon>Liliopsida</taxon>
        <taxon>Poales</taxon>
        <taxon>Poaceae</taxon>
        <taxon>PACMAD clade</taxon>
        <taxon>Panicoideae</taxon>
        <taxon>Panicodae</taxon>
        <taxon>Paniceae</taxon>
        <taxon>Panicinae</taxon>
        <taxon>Panicum</taxon>
        <taxon>Panicum sect. Hiantes</taxon>
    </lineage>
</organism>
<dbReference type="Proteomes" id="UP000823388">
    <property type="component" value="Chromosome 5N"/>
</dbReference>
<reference evidence="2 3" key="1">
    <citation type="submission" date="2020-05" db="EMBL/GenBank/DDBJ databases">
        <title>WGS assembly of Panicum virgatum.</title>
        <authorList>
            <person name="Lovell J.T."/>
            <person name="Jenkins J."/>
            <person name="Shu S."/>
            <person name="Juenger T.E."/>
            <person name="Schmutz J."/>
        </authorList>
    </citation>
    <scope>NUCLEOTIDE SEQUENCE [LARGE SCALE GENOMIC DNA]</scope>
    <source>
        <strain evidence="3">cv. AP13</strain>
    </source>
</reference>
<proteinExistence type="predicted"/>
<evidence type="ECO:0000313" key="2">
    <source>
        <dbReference type="EMBL" id="KAG2586766.1"/>
    </source>
</evidence>
<name>A0A8T0RPH4_PANVG</name>
<sequence length="86" mass="9642">MGLLDLMRVMSIQRQQDQERRRRQAQIQACDVLIASRAKRKGSPCQRDDDSQGADLEIHSGPKPSRGLQCIKVAVSKTGRLSSDHQ</sequence>
<accession>A0A8T0RPH4</accession>
<feature type="compositionally biased region" description="Basic and acidic residues" evidence="1">
    <location>
        <begin position="46"/>
        <end position="60"/>
    </location>
</feature>
<protein>
    <submittedName>
        <fullName evidence="2">Uncharacterized protein</fullName>
    </submittedName>
</protein>
<gene>
    <name evidence="2" type="ORF">PVAP13_5NG076081</name>
</gene>
<evidence type="ECO:0000313" key="3">
    <source>
        <dbReference type="Proteomes" id="UP000823388"/>
    </source>
</evidence>
<feature type="region of interest" description="Disordered" evidence="1">
    <location>
        <begin position="38"/>
        <end position="65"/>
    </location>
</feature>
<dbReference type="AlphaFoldDB" id="A0A8T0RPH4"/>
<evidence type="ECO:0000256" key="1">
    <source>
        <dbReference type="SAM" id="MobiDB-lite"/>
    </source>
</evidence>
<dbReference type="EMBL" id="CM029046">
    <property type="protein sequence ID" value="KAG2586766.1"/>
    <property type="molecule type" value="Genomic_DNA"/>
</dbReference>
<keyword evidence="3" id="KW-1185">Reference proteome</keyword>